<proteinExistence type="predicted"/>
<dbReference type="RefSeq" id="WP_213173753.1">
    <property type="nucleotide sequence ID" value="NZ_JAGQFT020000008.1"/>
</dbReference>
<comment type="caution">
    <text evidence="2">The sequence shown here is derived from an EMBL/GenBank/DDBJ whole genome shotgun (WGS) entry which is preliminary data.</text>
</comment>
<evidence type="ECO:0000313" key="2">
    <source>
        <dbReference type="EMBL" id="MBS7457931.1"/>
    </source>
</evidence>
<dbReference type="EMBL" id="JAGQFT020000008">
    <property type="protein sequence ID" value="MBS7457931.1"/>
    <property type="molecule type" value="Genomic_DNA"/>
</dbReference>
<evidence type="ECO:0000313" key="3">
    <source>
        <dbReference type="Proteomes" id="UP000675747"/>
    </source>
</evidence>
<feature type="domain" description="ABC-three component systems C-terminal" evidence="1">
    <location>
        <begin position="261"/>
        <end position="380"/>
    </location>
</feature>
<organism evidence="2 3">
    <name type="scientific">Coralloluteibacterium stylophorae</name>
    <dbReference type="NCBI Taxonomy" id="1776034"/>
    <lineage>
        <taxon>Bacteria</taxon>
        <taxon>Pseudomonadati</taxon>
        <taxon>Pseudomonadota</taxon>
        <taxon>Gammaproteobacteria</taxon>
        <taxon>Lysobacterales</taxon>
        <taxon>Lysobacteraceae</taxon>
        <taxon>Coralloluteibacterium</taxon>
    </lineage>
</organism>
<accession>A0AAP2CBQ0</accession>
<dbReference type="AlphaFoldDB" id="A0AAP2CBQ0"/>
<dbReference type="Pfam" id="PF20283">
    <property type="entry name" value="CTD7"/>
    <property type="match status" value="1"/>
</dbReference>
<evidence type="ECO:0000259" key="1">
    <source>
        <dbReference type="Pfam" id="PF20283"/>
    </source>
</evidence>
<protein>
    <recommendedName>
        <fullName evidence="1">ABC-three component systems C-terminal domain-containing protein</fullName>
    </recommendedName>
</protein>
<reference evidence="2 3" key="1">
    <citation type="journal article" date="2021" name="Microbiol. Resour. Announc.">
        <title>Draft Genome Sequence of Coralloluteibacterium stylophorae LMG 29479T.</title>
        <authorList>
            <person name="Karlyshev A.V."/>
            <person name="Kudryashova E.B."/>
            <person name="Ariskina E.V."/>
            <person name="Conroy A.P."/>
            <person name="Abidueva E.Y."/>
        </authorList>
    </citation>
    <scope>NUCLEOTIDE SEQUENCE [LARGE SCALE GENOMIC DNA]</scope>
    <source>
        <strain evidence="2 3">LMG 29479</strain>
    </source>
</reference>
<dbReference type="Proteomes" id="UP000675747">
    <property type="component" value="Unassembled WGS sequence"/>
</dbReference>
<sequence>MTTVATASPYAAAGAYRGFTLQDVRLAFHLITAPPGCSVSIEHKDDVAIHFADGTVVHEQVKSAPKSEPLRDTAPEFWKALANWGETVKPGALTTSRFQLYVMPPRSGDIATLVHAAQTDAEADAVIEAADDLLKVAGKTVRRQIKRFQNVPVETRRYVIRNTTILNTDENEYAPLHKQMGSDVSLPPAVVAQAVRYLVGSAQTDARELMDAGKPAILSGDKFKKELQAFVRRTNMQRLLPSATRPDQEEIDAEFVERPLFVRQLELVKATRDQQISAVADFLQTSASKATWAADGLVQASSLDRWDDTLTSAHGTYQMRIAVEHGDKPPEDRGRVLLSYCYAHKEKLDADDVGQEFVRGSFHGLADRKRVGWHDDYKTNLVGEE</sequence>
<gene>
    <name evidence="2" type="ORF">KB893_012400</name>
</gene>
<dbReference type="InterPro" id="IPR046913">
    <property type="entry name" value="ABC-3C_CTD7"/>
</dbReference>
<name>A0AAP2CBQ0_9GAMM</name>
<keyword evidence="3" id="KW-1185">Reference proteome</keyword>